<evidence type="ECO:0000313" key="4">
    <source>
        <dbReference type="Proteomes" id="UP000621856"/>
    </source>
</evidence>
<dbReference type="RefSeq" id="WP_155140028.1">
    <property type="nucleotide sequence ID" value="NZ_BMGZ01000002.1"/>
</dbReference>
<accession>A0A8J3ER41</accession>
<reference evidence="2" key="3">
    <citation type="submission" date="2020-09" db="EMBL/GenBank/DDBJ databases">
        <authorList>
            <person name="Sun Q."/>
            <person name="Zhou Y."/>
        </authorList>
    </citation>
    <scope>NUCLEOTIDE SEQUENCE</scope>
    <source>
        <strain evidence="2">CGMCC 1.14984</strain>
    </source>
</reference>
<evidence type="ECO:0000313" key="3">
    <source>
        <dbReference type="EMBL" id="NHK28213.1"/>
    </source>
</evidence>
<dbReference type="EMBL" id="BMGZ01000002">
    <property type="protein sequence ID" value="GGH97804.1"/>
    <property type="molecule type" value="Genomic_DNA"/>
</dbReference>
<proteinExistence type="predicted"/>
<keyword evidence="5" id="KW-1185">Reference proteome</keyword>
<feature type="transmembrane region" description="Helical" evidence="1">
    <location>
        <begin position="32"/>
        <end position="50"/>
    </location>
</feature>
<keyword evidence="1" id="KW-1133">Transmembrane helix</keyword>
<name>A0A8J3ER41_9PROT</name>
<evidence type="ECO:0000313" key="2">
    <source>
        <dbReference type="EMBL" id="GGH97804.1"/>
    </source>
</evidence>
<dbReference type="AlphaFoldDB" id="A0A8J3ER41"/>
<protein>
    <submittedName>
        <fullName evidence="2">Uncharacterized protein</fullName>
    </submittedName>
</protein>
<sequence>MKNTVEAVLIIGSLALLLGVMALFSVPNLHGFIMGSLFGAYVGFAGLPFFDSGKWKPRPIVCGILAGVACAAIAASRTADMQTVILWGLVGAIAGLFAPIWVKYV</sequence>
<dbReference type="Proteomes" id="UP000621856">
    <property type="component" value="Unassembled WGS sequence"/>
</dbReference>
<comment type="caution">
    <text evidence="2">The sequence shown here is derived from an EMBL/GenBank/DDBJ whole genome shotgun (WGS) entry which is preliminary data.</text>
</comment>
<feature type="transmembrane region" description="Helical" evidence="1">
    <location>
        <begin position="84"/>
        <end position="102"/>
    </location>
</feature>
<evidence type="ECO:0000256" key="1">
    <source>
        <dbReference type="SAM" id="Phobius"/>
    </source>
</evidence>
<dbReference type="Proteomes" id="UP000818603">
    <property type="component" value="Unassembled WGS sequence"/>
</dbReference>
<organism evidence="2 4">
    <name type="scientific">Aquisalinus luteolus</name>
    <dbReference type="NCBI Taxonomy" id="1566827"/>
    <lineage>
        <taxon>Bacteria</taxon>
        <taxon>Pseudomonadati</taxon>
        <taxon>Pseudomonadota</taxon>
        <taxon>Alphaproteobacteria</taxon>
        <taxon>Parvularculales</taxon>
        <taxon>Parvularculaceae</taxon>
        <taxon>Aquisalinus</taxon>
    </lineage>
</organism>
<keyword evidence="1" id="KW-0472">Membrane</keyword>
<reference evidence="3 5" key="2">
    <citation type="submission" date="2020-02" db="EMBL/GenBank/DDBJ databases">
        <title>Genome sequence of Parvularcula flava strain NH6-79.</title>
        <authorList>
            <person name="Abdul Karim M.H."/>
            <person name="Lam M.Q."/>
            <person name="Chen S.J."/>
            <person name="Yahya A."/>
            <person name="Shahir S."/>
            <person name="Shamsir M.S."/>
            <person name="Chong C.S."/>
        </authorList>
    </citation>
    <scope>NUCLEOTIDE SEQUENCE [LARGE SCALE GENOMIC DNA]</scope>
    <source>
        <strain evidence="3 5">NH6-79</strain>
    </source>
</reference>
<keyword evidence="1" id="KW-0812">Transmembrane</keyword>
<evidence type="ECO:0000313" key="5">
    <source>
        <dbReference type="Proteomes" id="UP000818603"/>
    </source>
</evidence>
<reference evidence="2" key="1">
    <citation type="journal article" date="2014" name="Int. J. Syst. Evol. Microbiol.">
        <title>Complete genome sequence of Corynebacterium casei LMG S-19264T (=DSM 44701T), isolated from a smear-ripened cheese.</title>
        <authorList>
            <consortium name="US DOE Joint Genome Institute (JGI-PGF)"/>
            <person name="Walter F."/>
            <person name="Albersmeier A."/>
            <person name="Kalinowski J."/>
            <person name="Ruckert C."/>
        </authorList>
    </citation>
    <scope>NUCLEOTIDE SEQUENCE</scope>
    <source>
        <strain evidence="2">CGMCC 1.14984</strain>
    </source>
</reference>
<feature type="transmembrane region" description="Helical" evidence="1">
    <location>
        <begin position="59"/>
        <end position="78"/>
    </location>
</feature>
<dbReference type="EMBL" id="VCJR02000002">
    <property type="protein sequence ID" value="NHK28213.1"/>
    <property type="molecule type" value="Genomic_DNA"/>
</dbReference>
<gene>
    <name evidence="3" type="ORF">FF098_009885</name>
    <name evidence="2" type="ORF">GCM10011355_19900</name>
</gene>